<name>A0A0L6VSU5_9BASI</name>
<comment type="caution">
    <text evidence="1">The sequence shown here is derived from an EMBL/GenBank/DDBJ whole genome shotgun (WGS) entry which is preliminary data.</text>
</comment>
<protein>
    <submittedName>
        <fullName evidence="1">Uncharacterized protein</fullName>
    </submittedName>
</protein>
<gene>
    <name evidence="1" type="ORF">VP01_1101g4</name>
</gene>
<keyword evidence="2" id="KW-1185">Reference proteome</keyword>
<dbReference type="EMBL" id="LAVV01001133">
    <property type="protein sequence ID" value="KNZ63776.1"/>
    <property type="molecule type" value="Genomic_DNA"/>
</dbReference>
<dbReference type="VEuPathDB" id="FungiDB:VP01_1101g4"/>
<dbReference type="AlphaFoldDB" id="A0A0L6VSU5"/>
<evidence type="ECO:0000313" key="2">
    <source>
        <dbReference type="Proteomes" id="UP000037035"/>
    </source>
</evidence>
<reference evidence="1 2" key="1">
    <citation type="submission" date="2015-08" db="EMBL/GenBank/DDBJ databases">
        <title>Next Generation Sequencing and Analysis of the Genome of Puccinia sorghi L Schw, the Causal Agent of Maize Common Rust.</title>
        <authorList>
            <person name="Rochi L."/>
            <person name="Burguener G."/>
            <person name="Darino M."/>
            <person name="Turjanski A."/>
            <person name="Kreff E."/>
            <person name="Dieguez M.J."/>
            <person name="Sacco F."/>
        </authorList>
    </citation>
    <scope>NUCLEOTIDE SEQUENCE [LARGE SCALE GENOMIC DNA]</scope>
    <source>
        <strain evidence="1 2">RO10H11247</strain>
    </source>
</reference>
<dbReference type="Proteomes" id="UP000037035">
    <property type="component" value="Unassembled WGS sequence"/>
</dbReference>
<sequence>MKPTSRVTSKSWVFKSPGLLCSEVRELGLTLGVVKVLFDNVGKYDKYLASQNH</sequence>
<evidence type="ECO:0000313" key="1">
    <source>
        <dbReference type="EMBL" id="KNZ63776.1"/>
    </source>
</evidence>
<accession>A0A0L6VSU5</accession>
<proteinExistence type="predicted"/>
<organism evidence="1 2">
    <name type="scientific">Puccinia sorghi</name>
    <dbReference type="NCBI Taxonomy" id="27349"/>
    <lineage>
        <taxon>Eukaryota</taxon>
        <taxon>Fungi</taxon>
        <taxon>Dikarya</taxon>
        <taxon>Basidiomycota</taxon>
        <taxon>Pucciniomycotina</taxon>
        <taxon>Pucciniomycetes</taxon>
        <taxon>Pucciniales</taxon>
        <taxon>Pucciniaceae</taxon>
        <taxon>Puccinia</taxon>
    </lineage>
</organism>